<dbReference type="FunFam" id="3.30.300.30:FF:000017">
    <property type="entry name" value="Acyl-CoA synthetase short-chain family member 3"/>
    <property type="match status" value="1"/>
</dbReference>
<evidence type="ECO:0000313" key="4">
    <source>
        <dbReference type="EMBL" id="KAK3250970.1"/>
    </source>
</evidence>
<protein>
    <submittedName>
        <fullName evidence="4">Uncharacterized protein</fullName>
    </submittedName>
</protein>
<gene>
    <name evidence="4" type="ORF">CYMTET_39679</name>
</gene>
<dbReference type="AlphaFoldDB" id="A0AAE0CBB6"/>
<dbReference type="InterPro" id="IPR042099">
    <property type="entry name" value="ANL_N_sf"/>
</dbReference>
<dbReference type="Gene3D" id="3.40.50.12780">
    <property type="entry name" value="N-terminal domain of ligase-like"/>
    <property type="match status" value="1"/>
</dbReference>
<proteinExistence type="inferred from homology"/>
<evidence type="ECO:0000256" key="1">
    <source>
        <dbReference type="ARBA" id="ARBA00006432"/>
    </source>
</evidence>
<dbReference type="Pfam" id="PF13193">
    <property type="entry name" value="AMP-binding_C"/>
    <property type="match status" value="1"/>
</dbReference>
<accession>A0AAE0CBB6</accession>
<sequence>MAQHRVAHLYAHALVERTCTCTNAVFREGGEQVTAMFTAPTALRAIRKEDPEALLLAKYDTSHFKGMFLAGERCDPVTLEWAGSTLGVPIVDNWWQTESGWPIASQCPGIAPLPIKPGSAGPPVPGYNIQIVDANGKQVPAGTEGNVVIKLPLPPGTFPSLWRKDEHYVKTYMSMFPGYYNSGDAGMIDKDGYVHIMGRTDDIINVAGHRLSTGGMEEVVGQHPAVAECAVIAAADVLKGELPVGLIVLKDGSAFTAKQVEAEVVELVRAKIGAVAAFKKIVTVAKLPKTRSGKILRGVMKKMADGQPWKAPPTIDDTSLLPEIIKSLQSIGYAKAKAKL</sequence>
<dbReference type="Pfam" id="PF00501">
    <property type="entry name" value="AMP-binding"/>
    <property type="match status" value="1"/>
</dbReference>
<dbReference type="Proteomes" id="UP001190700">
    <property type="component" value="Unassembled WGS sequence"/>
</dbReference>
<dbReference type="Gene3D" id="3.30.300.30">
    <property type="match status" value="1"/>
</dbReference>
<comment type="caution">
    <text evidence="4">The sequence shown here is derived from an EMBL/GenBank/DDBJ whole genome shotgun (WGS) entry which is preliminary data.</text>
</comment>
<dbReference type="SUPFAM" id="SSF56801">
    <property type="entry name" value="Acetyl-CoA synthetase-like"/>
    <property type="match status" value="1"/>
</dbReference>
<dbReference type="PANTHER" id="PTHR43347">
    <property type="entry name" value="ACYL-COA SYNTHETASE"/>
    <property type="match status" value="1"/>
</dbReference>
<evidence type="ECO:0000259" key="3">
    <source>
        <dbReference type="Pfam" id="PF13193"/>
    </source>
</evidence>
<dbReference type="GO" id="GO:0050218">
    <property type="term" value="F:propionate-CoA ligase activity"/>
    <property type="evidence" value="ECO:0007669"/>
    <property type="project" value="TreeGrafter"/>
</dbReference>
<dbReference type="PANTHER" id="PTHR43347:SF3">
    <property type="entry name" value="ACYL-COA SYNTHETASE SHORT-CHAIN FAMILY MEMBER 3, MITOCHONDRIAL"/>
    <property type="match status" value="1"/>
</dbReference>
<keyword evidence="5" id="KW-1185">Reference proteome</keyword>
<organism evidence="4 5">
    <name type="scientific">Cymbomonas tetramitiformis</name>
    <dbReference type="NCBI Taxonomy" id="36881"/>
    <lineage>
        <taxon>Eukaryota</taxon>
        <taxon>Viridiplantae</taxon>
        <taxon>Chlorophyta</taxon>
        <taxon>Pyramimonadophyceae</taxon>
        <taxon>Pyramimonadales</taxon>
        <taxon>Pyramimonadaceae</taxon>
        <taxon>Cymbomonas</taxon>
    </lineage>
</organism>
<comment type="similarity">
    <text evidence="1">Belongs to the ATP-dependent AMP-binding enzyme family.</text>
</comment>
<reference evidence="4 5" key="1">
    <citation type="journal article" date="2015" name="Genome Biol. Evol.">
        <title>Comparative Genomics of a Bacterivorous Green Alga Reveals Evolutionary Causalities and Consequences of Phago-Mixotrophic Mode of Nutrition.</title>
        <authorList>
            <person name="Burns J.A."/>
            <person name="Paasch A."/>
            <person name="Narechania A."/>
            <person name="Kim E."/>
        </authorList>
    </citation>
    <scope>NUCLEOTIDE SEQUENCE [LARGE SCALE GENOMIC DNA]</scope>
    <source>
        <strain evidence="4 5">PLY_AMNH</strain>
    </source>
</reference>
<dbReference type="InterPro" id="IPR025110">
    <property type="entry name" value="AMP-bd_C"/>
</dbReference>
<evidence type="ECO:0000313" key="5">
    <source>
        <dbReference type="Proteomes" id="UP001190700"/>
    </source>
</evidence>
<dbReference type="InterPro" id="IPR045851">
    <property type="entry name" value="AMP-bd_C_sf"/>
</dbReference>
<feature type="domain" description="AMP-binding enzyme C-terminal" evidence="3">
    <location>
        <begin position="216"/>
        <end position="294"/>
    </location>
</feature>
<feature type="domain" description="AMP-dependent synthetase/ligase" evidence="2">
    <location>
        <begin position="31"/>
        <end position="152"/>
    </location>
</feature>
<evidence type="ECO:0000259" key="2">
    <source>
        <dbReference type="Pfam" id="PF00501"/>
    </source>
</evidence>
<name>A0AAE0CBB6_9CHLO</name>
<dbReference type="EMBL" id="LGRX02026375">
    <property type="protein sequence ID" value="KAK3250970.1"/>
    <property type="molecule type" value="Genomic_DNA"/>
</dbReference>
<dbReference type="InterPro" id="IPR000873">
    <property type="entry name" value="AMP-dep_synth/lig_dom"/>
</dbReference>